<dbReference type="Pfam" id="PF12728">
    <property type="entry name" value="HTH_17"/>
    <property type="match status" value="1"/>
</dbReference>
<proteinExistence type="predicted"/>
<dbReference type="InterPro" id="IPR041657">
    <property type="entry name" value="HTH_17"/>
</dbReference>
<evidence type="ECO:0000313" key="3">
    <source>
        <dbReference type="Proteomes" id="UP000254737"/>
    </source>
</evidence>
<dbReference type="PANTHER" id="PTHR34585">
    <property type="match status" value="1"/>
</dbReference>
<dbReference type="RefSeq" id="WP_114998335.1">
    <property type="nucleotide sequence ID" value="NZ_UFXS01000001.1"/>
</dbReference>
<protein>
    <submittedName>
        <fullName evidence="2">Helix-turn-helix domain</fullName>
    </submittedName>
</protein>
<dbReference type="PANTHER" id="PTHR34585:SF22">
    <property type="entry name" value="HELIX-TURN-HELIX DOMAIN-CONTAINING PROTEIN"/>
    <property type="match status" value="1"/>
</dbReference>
<dbReference type="EMBL" id="UFXS01000001">
    <property type="protein sequence ID" value="STD53186.1"/>
    <property type="molecule type" value="Genomic_DNA"/>
</dbReference>
<dbReference type="Proteomes" id="UP000254737">
    <property type="component" value="Unassembled WGS sequence"/>
</dbReference>
<reference evidence="2 3" key="1">
    <citation type="submission" date="2018-06" db="EMBL/GenBank/DDBJ databases">
        <authorList>
            <consortium name="Pathogen Informatics"/>
            <person name="Doyle S."/>
        </authorList>
    </citation>
    <scope>NUCLEOTIDE SEQUENCE [LARGE SCALE GENOMIC DNA]</scope>
    <source>
        <strain evidence="2 3">NCTC13456</strain>
    </source>
</reference>
<name>A0A376G3D9_9FLAO</name>
<evidence type="ECO:0000313" key="2">
    <source>
        <dbReference type="EMBL" id="STD53186.1"/>
    </source>
</evidence>
<sequence>MENFIINNHAFNRIETWLTNFKKEVLTEIEGMKNLQSDDETYYSAEQTAEILCISKKTLYNLNNAHEITFSKASGKCFYTKKSIKEYLERNTYKSKYEIEAETLSNLIRYQDAKSVF</sequence>
<dbReference type="AlphaFoldDB" id="A0A376G3D9"/>
<organism evidence="2 3">
    <name type="scientific">Empedobacter falsenii</name>
    <dbReference type="NCBI Taxonomy" id="343874"/>
    <lineage>
        <taxon>Bacteria</taxon>
        <taxon>Pseudomonadati</taxon>
        <taxon>Bacteroidota</taxon>
        <taxon>Flavobacteriia</taxon>
        <taxon>Flavobacteriales</taxon>
        <taxon>Weeksellaceae</taxon>
        <taxon>Empedobacter</taxon>
    </lineage>
</organism>
<feature type="domain" description="Helix-turn-helix" evidence="1">
    <location>
        <begin position="42"/>
        <end position="91"/>
    </location>
</feature>
<evidence type="ECO:0000259" key="1">
    <source>
        <dbReference type="Pfam" id="PF12728"/>
    </source>
</evidence>
<gene>
    <name evidence="2" type="ORF">NCTC13456_00365</name>
</gene>
<accession>A0A376G3D9</accession>